<evidence type="ECO:0000313" key="2">
    <source>
        <dbReference type="Proteomes" id="UP001501509"/>
    </source>
</evidence>
<organism evidence="1 2">
    <name type="scientific">Actinomadura fulvescens</name>
    <dbReference type="NCBI Taxonomy" id="46160"/>
    <lineage>
        <taxon>Bacteria</taxon>
        <taxon>Bacillati</taxon>
        <taxon>Actinomycetota</taxon>
        <taxon>Actinomycetes</taxon>
        <taxon>Streptosporangiales</taxon>
        <taxon>Thermomonosporaceae</taxon>
        <taxon>Actinomadura</taxon>
    </lineage>
</organism>
<proteinExistence type="predicted"/>
<evidence type="ECO:0008006" key="3">
    <source>
        <dbReference type="Google" id="ProtNLM"/>
    </source>
</evidence>
<keyword evidence="2" id="KW-1185">Reference proteome</keyword>
<gene>
    <name evidence="1" type="ORF">GCM10010411_91300</name>
</gene>
<name>A0ABN3QXH7_9ACTN</name>
<accession>A0ABN3QXH7</accession>
<protein>
    <recommendedName>
        <fullName evidence="3">RADC family protein</fullName>
    </recommendedName>
</protein>
<sequence length="322" mass="34626">MINFPYIGSGPYCYSNCLAMMLGAEAPPVAVIETVTGSPFGMQLVGGTLPFFDPYGWNPEIGIEKALATLGWNAETVSGGPSDVALERLSSCLAHGPVMVGPIEMGYLRYQPGMTGPIGADHYLTVLGIHNDQVISHDPQGYPFTMLPLTDFLKAWQADTIDFGEPFTMRMNFARAGRVGVKEALTASIPQAIDWLRAEPDHAMPPGSTGNGDAAQALAASLESGHDERLHEHLVHFAIRVGARRVTDAATCLREIERTQAAAVMFRQAQLIGSLQQALATGDNSTAARTLRTLAPTYDTLQAELQHGPSSPPDDRFQVPRP</sequence>
<evidence type="ECO:0000313" key="1">
    <source>
        <dbReference type="EMBL" id="GAA2637457.1"/>
    </source>
</evidence>
<dbReference type="EMBL" id="BAAATD010000022">
    <property type="protein sequence ID" value="GAA2637457.1"/>
    <property type="molecule type" value="Genomic_DNA"/>
</dbReference>
<reference evidence="1 2" key="1">
    <citation type="journal article" date="2019" name="Int. J. Syst. Evol. Microbiol.">
        <title>The Global Catalogue of Microorganisms (GCM) 10K type strain sequencing project: providing services to taxonomists for standard genome sequencing and annotation.</title>
        <authorList>
            <consortium name="The Broad Institute Genomics Platform"/>
            <consortium name="The Broad Institute Genome Sequencing Center for Infectious Disease"/>
            <person name="Wu L."/>
            <person name="Ma J."/>
        </authorList>
    </citation>
    <scope>NUCLEOTIDE SEQUENCE [LARGE SCALE GENOMIC DNA]</scope>
    <source>
        <strain evidence="1 2">JCM 6833</strain>
    </source>
</reference>
<comment type="caution">
    <text evidence="1">The sequence shown here is derived from an EMBL/GenBank/DDBJ whole genome shotgun (WGS) entry which is preliminary data.</text>
</comment>
<dbReference type="Proteomes" id="UP001501509">
    <property type="component" value="Unassembled WGS sequence"/>
</dbReference>
<dbReference type="RefSeq" id="WP_344549046.1">
    <property type="nucleotide sequence ID" value="NZ_BAAATD010000022.1"/>
</dbReference>